<comment type="subcellular location">
    <subcellularLocation>
        <location evidence="1">Membrane</location>
        <topology evidence="1">Multi-pass membrane protein</topology>
    </subcellularLocation>
</comment>
<feature type="transmembrane region" description="Helical" evidence="6">
    <location>
        <begin position="241"/>
        <end position="259"/>
    </location>
</feature>
<dbReference type="InterPro" id="IPR002549">
    <property type="entry name" value="AI-2E-like"/>
</dbReference>
<dbReference type="PANTHER" id="PTHR21716:SF64">
    <property type="entry name" value="AI-2 TRANSPORT PROTEIN TQSA"/>
    <property type="match status" value="1"/>
</dbReference>
<feature type="transmembrane region" description="Helical" evidence="6">
    <location>
        <begin position="147"/>
        <end position="167"/>
    </location>
</feature>
<dbReference type="STRING" id="1120955.SAMN03080610_02104"/>
<organism evidence="7 8">
    <name type="scientific">Afifella marina DSM 2698</name>
    <dbReference type="NCBI Taxonomy" id="1120955"/>
    <lineage>
        <taxon>Bacteria</taxon>
        <taxon>Pseudomonadati</taxon>
        <taxon>Pseudomonadota</taxon>
        <taxon>Alphaproteobacteria</taxon>
        <taxon>Hyphomicrobiales</taxon>
        <taxon>Afifellaceae</taxon>
        <taxon>Afifella</taxon>
    </lineage>
</organism>
<feature type="transmembrane region" description="Helical" evidence="6">
    <location>
        <begin position="7"/>
        <end position="25"/>
    </location>
</feature>
<dbReference type="PANTHER" id="PTHR21716">
    <property type="entry name" value="TRANSMEMBRANE PROTEIN"/>
    <property type="match status" value="1"/>
</dbReference>
<sequence>MSAQRQAIFWLGALAALIVFLWLFSGILLPFLLGMALAYFLDPVADWLERLGMNRLLATLAILIFALLLFIVVLVSIIPPLIGQASDFAERLPSLIERLRHLGSEVFASPLAKYLPASGEFDVEPLLKSAATWMAGLVSSLLAGGQALISFVSLFIVTPVVAFYLLYDWDRMVKMVDSYLPRDHADVIRTLASDVDQALSGFLRGQGLVCTLLGGFYVVSLTAVGLNFGLLIGVVAGVINFIPYIGSTVGFILAVGVALVQFWPEWPWIVVVAGVFVTGQVVEGNLLQPRIVGHSVGVHPVWLMFAMFAFGALFGFVGLLVAVPVTAAIGVLVRFGLEQYRESRIYLGTGDPPPPPPSGLQ</sequence>
<feature type="transmembrane region" description="Helical" evidence="6">
    <location>
        <begin position="208"/>
        <end position="235"/>
    </location>
</feature>
<feature type="transmembrane region" description="Helical" evidence="6">
    <location>
        <begin position="60"/>
        <end position="82"/>
    </location>
</feature>
<evidence type="ECO:0000256" key="2">
    <source>
        <dbReference type="ARBA" id="ARBA00009773"/>
    </source>
</evidence>
<name>A0A1G5NK63_AFIMA</name>
<gene>
    <name evidence="7" type="ORF">SAMN03080610_02104</name>
</gene>
<dbReference type="GO" id="GO:0055085">
    <property type="term" value="P:transmembrane transport"/>
    <property type="evidence" value="ECO:0007669"/>
    <property type="project" value="TreeGrafter"/>
</dbReference>
<dbReference type="RefSeq" id="WP_092812358.1">
    <property type="nucleotide sequence ID" value="NZ_FMVW01000004.1"/>
</dbReference>
<dbReference type="AlphaFoldDB" id="A0A1G5NK63"/>
<dbReference type="Proteomes" id="UP000199347">
    <property type="component" value="Unassembled WGS sequence"/>
</dbReference>
<evidence type="ECO:0000256" key="4">
    <source>
        <dbReference type="ARBA" id="ARBA00022989"/>
    </source>
</evidence>
<dbReference type="GO" id="GO:0016020">
    <property type="term" value="C:membrane"/>
    <property type="evidence" value="ECO:0007669"/>
    <property type="project" value="UniProtKB-SubCell"/>
</dbReference>
<keyword evidence="8" id="KW-1185">Reference proteome</keyword>
<evidence type="ECO:0000256" key="6">
    <source>
        <dbReference type="SAM" id="Phobius"/>
    </source>
</evidence>
<evidence type="ECO:0000256" key="1">
    <source>
        <dbReference type="ARBA" id="ARBA00004141"/>
    </source>
</evidence>
<evidence type="ECO:0000313" key="8">
    <source>
        <dbReference type="Proteomes" id="UP000199347"/>
    </source>
</evidence>
<keyword evidence="3 6" id="KW-0812">Transmembrane</keyword>
<evidence type="ECO:0000256" key="5">
    <source>
        <dbReference type="ARBA" id="ARBA00023136"/>
    </source>
</evidence>
<evidence type="ECO:0000256" key="3">
    <source>
        <dbReference type="ARBA" id="ARBA00022692"/>
    </source>
</evidence>
<reference evidence="7 8" key="1">
    <citation type="submission" date="2016-10" db="EMBL/GenBank/DDBJ databases">
        <authorList>
            <person name="de Groot N.N."/>
        </authorList>
    </citation>
    <scope>NUCLEOTIDE SEQUENCE [LARGE SCALE GENOMIC DNA]</scope>
    <source>
        <strain evidence="7 8">DSM 2698</strain>
    </source>
</reference>
<dbReference type="OrthoDB" id="5792512at2"/>
<evidence type="ECO:0000313" key="7">
    <source>
        <dbReference type="EMBL" id="SCZ37139.1"/>
    </source>
</evidence>
<accession>A0A1G5NK63</accession>
<feature type="transmembrane region" description="Helical" evidence="6">
    <location>
        <begin position="302"/>
        <end position="335"/>
    </location>
</feature>
<keyword evidence="4 6" id="KW-1133">Transmembrane helix</keyword>
<keyword evidence="5 6" id="KW-0472">Membrane</keyword>
<dbReference type="EMBL" id="FMVW01000004">
    <property type="protein sequence ID" value="SCZ37139.1"/>
    <property type="molecule type" value="Genomic_DNA"/>
</dbReference>
<comment type="similarity">
    <text evidence="2">Belongs to the autoinducer-2 exporter (AI-2E) (TC 2.A.86) family.</text>
</comment>
<dbReference type="Pfam" id="PF01594">
    <property type="entry name" value="AI-2E_transport"/>
    <property type="match status" value="1"/>
</dbReference>
<protein>
    <submittedName>
        <fullName evidence="7">Predicted PurR-regulated permease PerM</fullName>
    </submittedName>
</protein>
<proteinExistence type="inferred from homology"/>